<comment type="catalytic activity">
    <reaction evidence="15">
        <text>2'-deoxyribonucleotide-(2'-deoxyribose 5'-phosphate)-2'-deoxyribonucleotide-DNA = a 3'-end 2'-deoxyribonucleotide-(2,3-dehydro-2,3-deoxyribose 5'-phosphate)-DNA + a 5'-end 5'-phospho-2'-deoxyribonucleoside-DNA + H(+)</text>
        <dbReference type="Rhea" id="RHEA:66592"/>
        <dbReference type="Rhea" id="RHEA-COMP:13180"/>
        <dbReference type="Rhea" id="RHEA-COMP:16897"/>
        <dbReference type="Rhea" id="RHEA-COMP:17067"/>
        <dbReference type="ChEBI" id="CHEBI:15378"/>
        <dbReference type="ChEBI" id="CHEBI:136412"/>
        <dbReference type="ChEBI" id="CHEBI:157695"/>
        <dbReference type="ChEBI" id="CHEBI:167181"/>
        <dbReference type="EC" id="4.2.99.18"/>
    </reaction>
</comment>
<dbReference type="InterPro" id="IPR010979">
    <property type="entry name" value="Ribosomal_uS13-like_H2TH"/>
</dbReference>
<dbReference type="SMART" id="SM01232">
    <property type="entry name" value="H2TH"/>
    <property type="match status" value="1"/>
</dbReference>
<dbReference type="Gene3D" id="1.10.8.50">
    <property type="match status" value="1"/>
</dbReference>
<evidence type="ECO:0000256" key="9">
    <source>
        <dbReference type="ARBA" id="ARBA00022833"/>
    </source>
</evidence>
<dbReference type="AlphaFoldDB" id="A0A7G9WAH4"/>
<feature type="domain" description="Formamidopyrimidine-DNA glycosylase catalytic" evidence="18">
    <location>
        <begin position="2"/>
        <end position="114"/>
    </location>
</feature>
<dbReference type="FunFam" id="1.10.8.50:FF:000003">
    <property type="entry name" value="Formamidopyrimidine-DNA glycosylase"/>
    <property type="match status" value="1"/>
</dbReference>
<evidence type="ECO:0000259" key="17">
    <source>
        <dbReference type="PROSITE" id="PS51066"/>
    </source>
</evidence>
<dbReference type="GO" id="GO:0006284">
    <property type="term" value="P:base-excision repair"/>
    <property type="evidence" value="ECO:0007669"/>
    <property type="project" value="InterPro"/>
</dbReference>
<dbReference type="GO" id="GO:0003690">
    <property type="term" value="F:double-stranded DNA binding"/>
    <property type="evidence" value="ECO:0007669"/>
    <property type="project" value="UniProtKB-ARBA"/>
</dbReference>
<dbReference type="InterPro" id="IPR035937">
    <property type="entry name" value="FPG_N"/>
</dbReference>
<dbReference type="EC" id="3.2.2.23" evidence="19"/>
<dbReference type="Gene3D" id="3.20.190.10">
    <property type="entry name" value="MutM-like, N-terminal"/>
    <property type="match status" value="1"/>
</dbReference>
<reference evidence="19 20" key="1">
    <citation type="submission" date="2020-07" db="EMBL/GenBank/DDBJ databases">
        <title>Alkalicella. sp. LB2 genome.</title>
        <authorList>
            <person name="Postec A."/>
            <person name="Quemeneur M."/>
        </authorList>
    </citation>
    <scope>NUCLEOTIDE SEQUENCE [LARGE SCALE GENOMIC DNA]</scope>
    <source>
        <strain evidence="19 20">LB2</strain>
    </source>
</reference>
<keyword evidence="9" id="KW-0862">Zinc</keyword>
<evidence type="ECO:0000256" key="6">
    <source>
        <dbReference type="ARBA" id="ARBA00022763"/>
    </source>
</evidence>
<keyword evidence="6" id="KW-0227">DNA damage</keyword>
<keyword evidence="8 19" id="KW-0378">Hydrolase</keyword>
<evidence type="ECO:0000256" key="15">
    <source>
        <dbReference type="ARBA" id="ARBA00044632"/>
    </source>
</evidence>
<dbReference type="InterPro" id="IPR012319">
    <property type="entry name" value="FPG_cat"/>
</dbReference>
<keyword evidence="20" id="KW-1185">Reference proteome</keyword>
<keyword evidence="14 19" id="KW-0326">Glycosidase</keyword>
<organism evidence="19 20">
    <name type="scientific">Alkalicella caledoniensis</name>
    <dbReference type="NCBI Taxonomy" id="2731377"/>
    <lineage>
        <taxon>Bacteria</taxon>
        <taxon>Bacillati</taxon>
        <taxon>Bacillota</taxon>
        <taxon>Clostridia</taxon>
        <taxon>Eubacteriales</taxon>
        <taxon>Proteinivoracaceae</taxon>
        <taxon>Alkalicella</taxon>
    </lineage>
</organism>
<evidence type="ECO:0000313" key="20">
    <source>
        <dbReference type="Proteomes" id="UP000516160"/>
    </source>
</evidence>
<dbReference type="PANTHER" id="PTHR22993">
    <property type="entry name" value="FORMAMIDOPYRIMIDINE-DNA GLYCOSYLASE"/>
    <property type="match status" value="1"/>
</dbReference>
<evidence type="ECO:0000256" key="12">
    <source>
        <dbReference type="ARBA" id="ARBA00023239"/>
    </source>
</evidence>
<evidence type="ECO:0000256" key="13">
    <source>
        <dbReference type="ARBA" id="ARBA00023268"/>
    </source>
</evidence>
<gene>
    <name evidence="19" type="primary">mutM</name>
    <name evidence="19" type="ORF">HYG86_13315</name>
</gene>
<evidence type="ECO:0000256" key="4">
    <source>
        <dbReference type="ARBA" id="ARBA00011245"/>
    </source>
</evidence>
<evidence type="ECO:0000259" key="18">
    <source>
        <dbReference type="PROSITE" id="PS51068"/>
    </source>
</evidence>
<dbReference type="NCBIfam" id="TIGR00577">
    <property type="entry name" value="fpg"/>
    <property type="match status" value="1"/>
</dbReference>
<evidence type="ECO:0000256" key="2">
    <source>
        <dbReference type="ARBA" id="ARBA00001947"/>
    </source>
</evidence>
<accession>A0A7G9WAH4</accession>
<evidence type="ECO:0000256" key="11">
    <source>
        <dbReference type="ARBA" id="ARBA00023204"/>
    </source>
</evidence>
<dbReference type="PANTHER" id="PTHR22993:SF9">
    <property type="entry name" value="FORMAMIDOPYRIMIDINE-DNA GLYCOSYLASE"/>
    <property type="match status" value="1"/>
</dbReference>
<evidence type="ECO:0000256" key="10">
    <source>
        <dbReference type="ARBA" id="ARBA00023125"/>
    </source>
</evidence>
<dbReference type="GO" id="GO:0003684">
    <property type="term" value="F:damaged DNA binding"/>
    <property type="evidence" value="ECO:0007669"/>
    <property type="project" value="InterPro"/>
</dbReference>
<dbReference type="InterPro" id="IPR020629">
    <property type="entry name" value="FPG_Glyclase"/>
</dbReference>
<keyword evidence="13" id="KW-0511">Multifunctional enzyme</keyword>
<keyword evidence="12" id="KW-0456">Lyase</keyword>
<dbReference type="PROSITE" id="PS01242">
    <property type="entry name" value="ZF_FPG_1"/>
    <property type="match status" value="1"/>
</dbReference>
<evidence type="ECO:0000256" key="3">
    <source>
        <dbReference type="ARBA" id="ARBA00009409"/>
    </source>
</evidence>
<comment type="catalytic activity">
    <reaction evidence="1">
        <text>Hydrolysis of DNA containing ring-opened 7-methylguanine residues, releasing 2,6-diamino-4-hydroxy-5-(N-methyl)formamidopyrimidine.</text>
        <dbReference type="EC" id="3.2.2.23"/>
    </reaction>
</comment>
<name>A0A7G9WAH4_ALKCA</name>
<dbReference type="SMART" id="SM00898">
    <property type="entry name" value="Fapy_DNA_glyco"/>
    <property type="match status" value="1"/>
</dbReference>
<protein>
    <submittedName>
        <fullName evidence="19">DNA-formamidopyrimidine glycosylase</fullName>
        <ecNumber evidence="19">3.2.2.23</ecNumber>
    </submittedName>
</protein>
<dbReference type="InterPro" id="IPR000214">
    <property type="entry name" value="Znf_DNA_glyclase/AP_lyase"/>
</dbReference>
<evidence type="ECO:0000256" key="5">
    <source>
        <dbReference type="ARBA" id="ARBA00022723"/>
    </source>
</evidence>
<comment type="subunit">
    <text evidence="4">Monomer.</text>
</comment>
<evidence type="ECO:0000256" key="8">
    <source>
        <dbReference type="ARBA" id="ARBA00022801"/>
    </source>
</evidence>
<dbReference type="PROSITE" id="PS51066">
    <property type="entry name" value="ZF_FPG_2"/>
    <property type="match status" value="1"/>
</dbReference>
<dbReference type="GO" id="GO:0034039">
    <property type="term" value="F:8-oxo-7,8-dihydroguanine DNA N-glycosylase activity"/>
    <property type="evidence" value="ECO:0007669"/>
    <property type="project" value="TreeGrafter"/>
</dbReference>
<keyword evidence="11" id="KW-0234">DNA repair</keyword>
<dbReference type="NCBIfam" id="NF002211">
    <property type="entry name" value="PRK01103.1"/>
    <property type="match status" value="1"/>
</dbReference>
<dbReference type="EMBL" id="CP058559">
    <property type="protein sequence ID" value="QNO15686.1"/>
    <property type="molecule type" value="Genomic_DNA"/>
</dbReference>
<dbReference type="GO" id="GO:0008270">
    <property type="term" value="F:zinc ion binding"/>
    <property type="evidence" value="ECO:0007669"/>
    <property type="project" value="UniProtKB-KW"/>
</dbReference>
<comment type="cofactor">
    <cofactor evidence="2">
        <name>Zn(2+)</name>
        <dbReference type="ChEBI" id="CHEBI:29105"/>
    </cofactor>
</comment>
<dbReference type="Proteomes" id="UP000516160">
    <property type="component" value="Chromosome"/>
</dbReference>
<dbReference type="RefSeq" id="WP_213166094.1">
    <property type="nucleotide sequence ID" value="NZ_CP058559.1"/>
</dbReference>
<dbReference type="Pfam" id="PF01149">
    <property type="entry name" value="Fapy_DNA_glyco"/>
    <property type="match status" value="1"/>
</dbReference>
<dbReference type="SUPFAM" id="SSF81624">
    <property type="entry name" value="N-terminal domain of MutM-like DNA repair proteins"/>
    <property type="match status" value="1"/>
</dbReference>
<feature type="domain" description="FPG-type" evidence="17">
    <location>
        <begin position="238"/>
        <end position="272"/>
    </location>
</feature>
<evidence type="ECO:0000256" key="14">
    <source>
        <dbReference type="ARBA" id="ARBA00023295"/>
    </source>
</evidence>
<comment type="similarity">
    <text evidence="3">Belongs to the FPG family.</text>
</comment>
<evidence type="ECO:0000256" key="16">
    <source>
        <dbReference type="PROSITE-ProRule" id="PRU00391"/>
    </source>
</evidence>
<evidence type="ECO:0000313" key="19">
    <source>
        <dbReference type="EMBL" id="QNO15686.1"/>
    </source>
</evidence>
<evidence type="ECO:0000256" key="1">
    <source>
        <dbReference type="ARBA" id="ARBA00001668"/>
    </source>
</evidence>
<sequence length="272" mass="30904">MPELPEVETIVTGLKPNLEGKLIHDVQVFNKRTITNPKDIEGFVATIKKTTINEVTRKGKYIDIILDNKMHLIIHLRMTGQLIYSNKEMDFTHLRAMFKLDNGLLYFNDIRKFGTISLLHQDELLLEKGYHTLGVEPLSNEFSDCYLKEKIKGTRPVKNFILDQTVIAGLGNIYADECLFLANINPKRPVNTLDDMEITLLVDAIKEVLSKAIENRGTTFSDYKDSYGGKGENQNFLKVYGRGKEDCFKCGKKLSSDKIGGRTTVFCLDCQK</sequence>
<dbReference type="GO" id="GO:0140078">
    <property type="term" value="F:class I DNA-(apurinic or apyrimidinic site) endonuclease activity"/>
    <property type="evidence" value="ECO:0007669"/>
    <property type="project" value="UniProtKB-EC"/>
</dbReference>
<dbReference type="PROSITE" id="PS51068">
    <property type="entry name" value="FPG_CAT"/>
    <property type="match status" value="1"/>
</dbReference>
<keyword evidence="10" id="KW-0238">DNA-binding</keyword>
<dbReference type="SUPFAM" id="SSF46946">
    <property type="entry name" value="S13-like H2TH domain"/>
    <property type="match status" value="1"/>
</dbReference>
<evidence type="ECO:0000256" key="7">
    <source>
        <dbReference type="ARBA" id="ARBA00022771"/>
    </source>
</evidence>
<keyword evidence="7 16" id="KW-0863">Zinc-finger</keyword>
<dbReference type="SUPFAM" id="SSF57716">
    <property type="entry name" value="Glucocorticoid receptor-like (DNA-binding domain)"/>
    <property type="match status" value="1"/>
</dbReference>
<dbReference type="InterPro" id="IPR015887">
    <property type="entry name" value="DNA_glyclase_Znf_dom_DNA_BS"/>
</dbReference>
<proteinExistence type="inferred from homology"/>
<dbReference type="CDD" id="cd08966">
    <property type="entry name" value="EcFpg-like_N"/>
    <property type="match status" value="1"/>
</dbReference>
<keyword evidence="5" id="KW-0479">Metal-binding</keyword>
<dbReference type="InterPro" id="IPR015886">
    <property type="entry name" value="H2TH_FPG"/>
</dbReference>
<dbReference type="KEGG" id="acae:HYG86_13315"/>
<dbReference type="Pfam" id="PF06831">
    <property type="entry name" value="H2TH"/>
    <property type="match status" value="1"/>
</dbReference>